<evidence type="ECO:0000256" key="9">
    <source>
        <dbReference type="RuleBase" id="RU000688"/>
    </source>
</evidence>
<evidence type="ECO:0000256" key="3">
    <source>
        <dbReference type="ARBA" id="ARBA00022692"/>
    </source>
</evidence>
<comment type="caution">
    <text evidence="12">The sequence shown here is derived from an EMBL/GenBank/DDBJ whole genome shotgun (WGS) entry which is preliminary data.</text>
</comment>
<name>A0AAV7XI01_9NEOP</name>
<evidence type="ECO:0000256" key="2">
    <source>
        <dbReference type="ARBA" id="ARBA00010663"/>
    </source>
</evidence>
<dbReference type="GO" id="GO:0008188">
    <property type="term" value="F:neuropeptide receptor activity"/>
    <property type="evidence" value="ECO:0007669"/>
    <property type="project" value="TreeGrafter"/>
</dbReference>
<dbReference type="InterPro" id="IPR000276">
    <property type="entry name" value="GPCR_Rhodpsn"/>
</dbReference>
<evidence type="ECO:0000256" key="6">
    <source>
        <dbReference type="ARBA" id="ARBA00023136"/>
    </source>
</evidence>
<keyword evidence="7 9" id="KW-0675">Receptor</keyword>
<sequence length="477" mass="51165">MRNSFCVCCPLLPHGAPPASGAVAGLPYELSVYWQQYPWTYGEVLCKFRALVSEMTSYTSVLTIVAFSLERYLAICHPLQSYRMSGLRRAVRIIAVLWVISFVAALPFAVLSTVHLLEWPIGSGKLAPESAFCAMLESYMVCETSSLLFFLLPMLVMIVIYGRIGCKIRSRGRHSLGRRVEGAVHGETRHTQSRKAIIRMLSAVVIAFFLCWAPFHSQRLLYLYGQDLVHFTDINAWLYYVTGVLYFFGSTVNPILYNLMSVKYRMAFRETLCGGLSRTAVGGRGGVGFARDQSSFRETSVHQVGDSGGGVRWQRSGNGAAAVGSSRRYQRHGHGDLNGTGAAVANAAQTASLLENGGALEAHVPALGAAEAVVNVGVADGDGARVGGGGGGGSGEDADGGGSELMVMISPAHRKPRVYAVGKVSRKWPKVLMLKVARKQATLPVLGPVAAVVAAPADRVAPQIVPLPQSQGSETCI</sequence>
<feature type="domain" description="G-protein coupled receptors family 1 profile" evidence="11">
    <location>
        <begin position="39"/>
        <end position="257"/>
    </location>
</feature>
<evidence type="ECO:0000256" key="10">
    <source>
        <dbReference type="SAM" id="Phobius"/>
    </source>
</evidence>
<evidence type="ECO:0000259" key="11">
    <source>
        <dbReference type="PROSITE" id="PS50262"/>
    </source>
</evidence>
<dbReference type="PROSITE" id="PS00237">
    <property type="entry name" value="G_PROTEIN_RECEP_F1_1"/>
    <property type="match status" value="1"/>
</dbReference>
<feature type="transmembrane region" description="Helical" evidence="10">
    <location>
        <begin position="90"/>
        <end position="110"/>
    </location>
</feature>
<keyword evidence="5 9" id="KW-0297">G-protein coupled receptor</keyword>
<keyword evidence="13" id="KW-1185">Reference proteome</keyword>
<dbReference type="PROSITE" id="PS50262">
    <property type="entry name" value="G_PROTEIN_RECEP_F1_2"/>
    <property type="match status" value="1"/>
</dbReference>
<dbReference type="PANTHER" id="PTHR24243:SF107">
    <property type="entry name" value="NEUROPEPTIDES CAPA RECEPTOR"/>
    <property type="match status" value="1"/>
</dbReference>
<evidence type="ECO:0000256" key="8">
    <source>
        <dbReference type="ARBA" id="ARBA00023224"/>
    </source>
</evidence>
<dbReference type="InterPro" id="IPR017452">
    <property type="entry name" value="GPCR_Rhodpsn_7TM"/>
</dbReference>
<keyword evidence="8 9" id="KW-0807">Transducer</keyword>
<feature type="transmembrane region" description="Helical" evidence="10">
    <location>
        <begin position="196"/>
        <end position="217"/>
    </location>
</feature>
<dbReference type="PANTHER" id="PTHR24243">
    <property type="entry name" value="G-PROTEIN COUPLED RECEPTOR"/>
    <property type="match status" value="1"/>
</dbReference>
<comment type="subcellular location">
    <subcellularLocation>
        <location evidence="1">Membrane</location>
        <topology evidence="1">Multi-pass membrane protein</topology>
    </subcellularLocation>
</comment>
<keyword evidence="4 10" id="KW-1133">Transmembrane helix</keyword>
<evidence type="ECO:0000313" key="12">
    <source>
        <dbReference type="EMBL" id="KAJ1525730.1"/>
    </source>
</evidence>
<dbReference type="Pfam" id="PF00001">
    <property type="entry name" value="7tm_1"/>
    <property type="match status" value="1"/>
</dbReference>
<dbReference type="EMBL" id="JAPTSV010000007">
    <property type="protein sequence ID" value="KAJ1525730.1"/>
    <property type="molecule type" value="Genomic_DNA"/>
</dbReference>
<gene>
    <name evidence="12" type="ORF">ONE63_008938</name>
</gene>
<evidence type="ECO:0000256" key="1">
    <source>
        <dbReference type="ARBA" id="ARBA00004141"/>
    </source>
</evidence>
<accession>A0AAV7XI01</accession>
<dbReference type="PRINTS" id="PR01157">
    <property type="entry name" value="P2YPURNOCPTR"/>
</dbReference>
<dbReference type="SUPFAM" id="SSF81321">
    <property type="entry name" value="Family A G protein-coupled receptor-like"/>
    <property type="match status" value="1"/>
</dbReference>
<dbReference type="AlphaFoldDB" id="A0AAV7XI01"/>
<protein>
    <recommendedName>
        <fullName evidence="11">G-protein coupled receptors family 1 profile domain-containing protein</fullName>
    </recommendedName>
</protein>
<evidence type="ECO:0000256" key="7">
    <source>
        <dbReference type="ARBA" id="ARBA00023170"/>
    </source>
</evidence>
<feature type="transmembrane region" description="Helical" evidence="10">
    <location>
        <begin position="237"/>
        <end position="259"/>
    </location>
</feature>
<keyword evidence="6 10" id="KW-0472">Membrane</keyword>
<comment type="similarity">
    <text evidence="2 9">Belongs to the G-protein coupled receptor 1 family.</text>
</comment>
<organism evidence="12 13">
    <name type="scientific">Megalurothrips usitatus</name>
    <name type="common">bean blossom thrips</name>
    <dbReference type="NCBI Taxonomy" id="439358"/>
    <lineage>
        <taxon>Eukaryota</taxon>
        <taxon>Metazoa</taxon>
        <taxon>Ecdysozoa</taxon>
        <taxon>Arthropoda</taxon>
        <taxon>Hexapoda</taxon>
        <taxon>Insecta</taxon>
        <taxon>Pterygota</taxon>
        <taxon>Neoptera</taxon>
        <taxon>Paraneoptera</taxon>
        <taxon>Thysanoptera</taxon>
        <taxon>Terebrantia</taxon>
        <taxon>Thripoidea</taxon>
        <taxon>Thripidae</taxon>
        <taxon>Megalurothrips</taxon>
    </lineage>
</organism>
<reference evidence="12" key="1">
    <citation type="submission" date="2022-12" db="EMBL/GenBank/DDBJ databases">
        <title>Chromosome-level genome assembly of the bean flower thrips Megalurothrips usitatus.</title>
        <authorList>
            <person name="Ma L."/>
            <person name="Liu Q."/>
            <person name="Li H."/>
            <person name="Cai W."/>
        </authorList>
    </citation>
    <scope>NUCLEOTIDE SEQUENCE</scope>
    <source>
        <strain evidence="12">Cailab_2022a</strain>
    </source>
</reference>
<evidence type="ECO:0000256" key="5">
    <source>
        <dbReference type="ARBA" id="ARBA00023040"/>
    </source>
</evidence>
<dbReference type="Proteomes" id="UP001075354">
    <property type="component" value="Chromosome 7"/>
</dbReference>
<dbReference type="Gene3D" id="1.20.1070.10">
    <property type="entry name" value="Rhodopsin 7-helix transmembrane proteins"/>
    <property type="match status" value="1"/>
</dbReference>
<dbReference type="GO" id="GO:0005886">
    <property type="term" value="C:plasma membrane"/>
    <property type="evidence" value="ECO:0007669"/>
    <property type="project" value="TreeGrafter"/>
</dbReference>
<feature type="transmembrane region" description="Helical" evidence="10">
    <location>
        <begin position="145"/>
        <end position="164"/>
    </location>
</feature>
<dbReference type="PRINTS" id="PR00237">
    <property type="entry name" value="GPCRRHODOPSN"/>
</dbReference>
<keyword evidence="3 9" id="KW-0812">Transmembrane</keyword>
<proteinExistence type="inferred from homology"/>
<evidence type="ECO:0000313" key="13">
    <source>
        <dbReference type="Proteomes" id="UP001075354"/>
    </source>
</evidence>
<evidence type="ECO:0000256" key="4">
    <source>
        <dbReference type="ARBA" id="ARBA00022989"/>
    </source>
</evidence>